<accession>A0ABQ7GED3</accession>
<gene>
    <name evidence="2" type="ORF">DUNSADRAFT_10981</name>
</gene>
<proteinExistence type="predicted"/>
<dbReference type="Proteomes" id="UP000815325">
    <property type="component" value="Unassembled WGS sequence"/>
</dbReference>
<evidence type="ECO:0000256" key="1">
    <source>
        <dbReference type="SAM" id="MobiDB-lite"/>
    </source>
</evidence>
<evidence type="ECO:0000313" key="3">
    <source>
        <dbReference type="Proteomes" id="UP000815325"/>
    </source>
</evidence>
<keyword evidence="3" id="KW-1185">Reference proteome</keyword>
<dbReference type="EMBL" id="MU069838">
    <property type="protein sequence ID" value="KAF5832964.1"/>
    <property type="molecule type" value="Genomic_DNA"/>
</dbReference>
<sequence>MRPCIVPSDTLAWMMRATSHGVCTSSKCSSRLKLQPPYPTLLYNLVNPGECPWWSQMGVSDRGAEGPCLTDFVSVEGSPRGSSTTSSDTSSSNSAEAPSPPPFSTPVPNVAQACQSSHGLALVSRLGLAQHRS</sequence>
<name>A0ABQ7GED3_DUNSA</name>
<protein>
    <recommendedName>
        <fullName evidence="4">Encoded protein</fullName>
    </recommendedName>
</protein>
<evidence type="ECO:0008006" key="4">
    <source>
        <dbReference type="Google" id="ProtNLM"/>
    </source>
</evidence>
<feature type="region of interest" description="Disordered" evidence="1">
    <location>
        <begin position="70"/>
        <end position="111"/>
    </location>
</feature>
<feature type="compositionally biased region" description="Low complexity" evidence="1">
    <location>
        <begin position="78"/>
        <end position="97"/>
    </location>
</feature>
<evidence type="ECO:0000313" key="2">
    <source>
        <dbReference type="EMBL" id="KAF5832964.1"/>
    </source>
</evidence>
<organism evidence="2 3">
    <name type="scientific">Dunaliella salina</name>
    <name type="common">Green alga</name>
    <name type="synonym">Protococcus salinus</name>
    <dbReference type="NCBI Taxonomy" id="3046"/>
    <lineage>
        <taxon>Eukaryota</taxon>
        <taxon>Viridiplantae</taxon>
        <taxon>Chlorophyta</taxon>
        <taxon>core chlorophytes</taxon>
        <taxon>Chlorophyceae</taxon>
        <taxon>CS clade</taxon>
        <taxon>Chlamydomonadales</taxon>
        <taxon>Dunaliellaceae</taxon>
        <taxon>Dunaliella</taxon>
    </lineage>
</organism>
<comment type="caution">
    <text evidence="2">The sequence shown here is derived from an EMBL/GenBank/DDBJ whole genome shotgun (WGS) entry which is preliminary data.</text>
</comment>
<reference evidence="2" key="1">
    <citation type="submission" date="2017-08" db="EMBL/GenBank/DDBJ databases">
        <authorList>
            <person name="Polle J.E."/>
            <person name="Barry K."/>
            <person name="Cushman J."/>
            <person name="Schmutz J."/>
            <person name="Tran D."/>
            <person name="Hathwaick L.T."/>
            <person name="Yim W.C."/>
            <person name="Jenkins J."/>
            <person name="Mckie-Krisberg Z.M."/>
            <person name="Prochnik S."/>
            <person name="Lindquist E."/>
            <person name="Dockter R.B."/>
            <person name="Adam C."/>
            <person name="Molina H."/>
            <person name="Bunkerborg J."/>
            <person name="Jin E."/>
            <person name="Buchheim M."/>
            <person name="Magnuson J."/>
        </authorList>
    </citation>
    <scope>NUCLEOTIDE SEQUENCE</scope>
    <source>
        <strain evidence="2">CCAP 19/18</strain>
    </source>
</reference>